<dbReference type="CDD" id="cd07033">
    <property type="entry name" value="TPP_PYR_DXS_TK_like"/>
    <property type="match status" value="1"/>
</dbReference>
<evidence type="ECO:0000259" key="4">
    <source>
        <dbReference type="SMART" id="SM00861"/>
    </source>
</evidence>
<dbReference type="AlphaFoldDB" id="A0A1H6E4K2"/>
<evidence type="ECO:0000313" key="5">
    <source>
        <dbReference type="EMBL" id="SEG92169.1"/>
    </source>
</evidence>
<dbReference type="Proteomes" id="UP000236732">
    <property type="component" value="Unassembled WGS sequence"/>
</dbReference>
<reference evidence="5 6" key="1">
    <citation type="submission" date="2016-10" db="EMBL/GenBank/DDBJ databases">
        <authorList>
            <person name="de Groot N.N."/>
        </authorList>
    </citation>
    <scope>NUCLEOTIDE SEQUENCE [LARGE SCALE GENOMIC DNA]</scope>
    <source>
        <strain evidence="5 6">CGMCC 4.7037</strain>
    </source>
</reference>
<name>A0A1H6E4K2_9ACTN</name>
<evidence type="ECO:0000313" key="6">
    <source>
        <dbReference type="Proteomes" id="UP000236732"/>
    </source>
</evidence>
<dbReference type="Gene3D" id="3.40.50.920">
    <property type="match status" value="1"/>
</dbReference>
<organism evidence="5 6">
    <name type="scientific">Nonomuraea solani</name>
    <dbReference type="NCBI Taxonomy" id="1144553"/>
    <lineage>
        <taxon>Bacteria</taxon>
        <taxon>Bacillati</taxon>
        <taxon>Actinomycetota</taxon>
        <taxon>Actinomycetes</taxon>
        <taxon>Streptosporangiales</taxon>
        <taxon>Streptosporangiaceae</taxon>
        <taxon>Nonomuraea</taxon>
    </lineage>
</organism>
<gene>
    <name evidence="5" type="ORF">SAMN05444920_107465</name>
</gene>
<dbReference type="InterPro" id="IPR033248">
    <property type="entry name" value="Transketolase_C"/>
</dbReference>
<dbReference type="RefSeq" id="WP_103958800.1">
    <property type="nucleotide sequence ID" value="NZ_FNVT01000007.1"/>
</dbReference>
<keyword evidence="6" id="KW-1185">Reference proteome</keyword>
<comment type="cofactor">
    <cofactor evidence="1">
        <name>thiamine diphosphate</name>
        <dbReference type="ChEBI" id="CHEBI:58937"/>
    </cofactor>
</comment>
<dbReference type="InterPro" id="IPR009014">
    <property type="entry name" value="Transketo_C/PFOR_II"/>
</dbReference>
<dbReference type="Pfam" id="PF02779">
    <property type="entry name" value="Transket_pyr"/>
    <property type="match status" value="1"/>
</dbReference>
<proteinExistence type="inferred from homology"/>
<dbReference type="OrthoDB" id="8732661at2"/>
<dbReference type="InterPro" id="IPR051157">
    <property type="entry name" value="PDH/Transketolase"/>
</dbReference>
<dbReference type="SUPFAM" id="SSF52922">
    <property type="entry name" value="TK C-terminal domain-like"/>
    <property type="match status" value="1"/>
</dbReference>
<accession>A0A1H6E4K2</accession>
<dbReference type="Gene3D" id="3.40.50.970">
    <property type="match status" value="1"/>
</dbReference>
<dbReference type="PANTHER" id="PTHR43825">
    <property type="entry name" value="PYRUVATE DEHYDROGENASE E1 COMPONENT"/>
    <property type="match status" value="1"/>
</dbReference>
<dbReference type="Pfam" id="PF02780">
    <property type="entry name" value="Transketolase_C"/>
    <property type="match status" value="1"/>
</dbReference>
<dbReference type="PANTHER" id="PTHR43825:SF1">
    <property type="entry name" value="TRANSKETOLASE-LIKE PYRIMIDINE-BINDING DOMAIN-CONTAINING PROTEIN"/>
    <property type="match status" value="1"/>
</dbReference>
<protein>
    <submittedName>
        <fullName evidence="5">Transketolase</fullName>
    </submittedName>
</protein>
<evidence type="ECO:0000256" key="2">
    <source>
        <dbReference type="ARBA" id="ARBA00007131"/>
    </source>
</evidence>
<dbReference type="InterPro" id="IPR005475">
    <property type="entry name" value="Transketolase-like_Pyr-bd"/>
</dbReference>
<sequence length="319" mass="33633">MTLTEPEQQAVFDCRQDFAAELLALAEADERIVAVCNDSVGSSNLVGFRQRFPDRLINVGIAEQDLVGVAAGLANAGKIPFVCAAAPFLTGRALEQIKADVAYSEAHVVLCGQSPGMAYGELGPTHHSIEDLSWMRAVANLDIIIPADPVQTRAAVRWAAASQRPSYLRIPRFKVPVVTPGDAPFEPRRAVLLQDGGDATVIAIGSLTSRALEAAARLRGEGISVRVLNMPFLDPLDEDAIVAAARETGRIVTAEEATISGGLGAAVSAAVVTHHPVPMRILGIPRVFAPTGDTAFLLDHFGLSADGIVAAVKDLLRHG</sequence>
<evidence type="ECO:0000256" key="3">
    <source>
        <dbReference type="ARBA" id="ARBA00023052"/>
    </source>
</evidence>
<dbReference type="SUPFAM" id="SSF52518">
    <property type="entry name" value="Thiamin diphosphate-binding fold (THDP-binding)"/>
    <property type="match status" value="1"/>
</dbReference>
<feature type="domain" description="Transketolase-like pyrimidine-binding" evidence="4">
    <location>
        <begin position="12"/>
        <end position="177"/>
    </location>
</feature>
<dbReference type="InterPro" id="IPR029061">
    <property type="entry name" value="THDP-binding"/>
</dbReference>
<comment type="similarity">
    <text evidence="2">Belongs to the transketolase family.</text>
</comment>
<dbReference type="GO" id="GO:0000287">
    <property type="term" value="F:magnesium ion binding"/>
    <property type="evidence" value="ECO:0007669"/>
    <property type="project" value="UniProtKB-ARBA"/>
</dbReference>
<dbReference type="EMBL" id="FNVT01000007">
    <property type="protein sequence ID" value="SEG92169.1"/>
    <property type="molecule type" value="Genomic_DNA"/>
</dbReference>
<evidence type="ECO:0000256" key="1">
    <source>
        <dbReference type="ARBA" id="ARBA00001964"/>
    </source>
</evidence>
<keyword evidence="3" id="KW-0786">Thiamine pyrophosphate</keyword>
<dbReference type="FunFam" id="3.40.50.970:FF:000129">
    <property type="entry name" value="Transketolase"/>
    <property type="match status" value="1"/>
</dbReference>
<dbReference type="SMART" id="SM00861">
    <property type="entry name" value="Transket_pyr"/>
    <property type="match status" value="1"/>
</dbReference>